<proteinExistence type="predicted"/>
<feature type="non-terminal residue" evidence="3">
    <location>
        <position position="1"/>
    </location>
</feature>
<dbReference type="AlphaFoldDB" id="A0A0P9F6G9"/>
<evidence type="ECO:0000256" key="1">
    <source>
        <dbReference type="ARBA" id="ARBA00022801"/>
    </source>
</evidence>
<keyword evidence="4" id="KW-1185">Reference proteome</keyword>
<reference evidence="3 4" key="1">
    <citation type="submission" date="2015-09" db="EMBL/GenBank/DDBJ databases">
        <title>Draft genome sequence of Kouleothrix aurantiaca JCM 19913.</title>
        <authorList>
            <person name="Hemp J."/>
        </authorList>
    </citation>
    <scope>NUCLEOTIDE SEQUENCE [LARGE SCALE GENOMIC DNA]</scope>
    <source>
        <strain evidence="3 4">COM-B</strain>
    </source>
</reference>
<protein>
    <recommendedName>
        <fullName evidence="2">Isochorismatase-like domain-containing protein</fullName>
    </recommendedName>
</protein>
<feature type="domain" description="Isochorismatase-like" evidence="2">
    <location>
        <begin position="3"/>
        <end position="100"/>
    </location>
</feature>
<comment type="caution">
    <text evidence="3">The sequence shown here is derived from an EMBL/GenBank/DDBJ whole genome shotgun (WGS) entry which is preliminary data.</text>
</comment>
<evidence type="ECO:0000259" key="2">
    <source>
        <dbReference type="Pfam" id="PF00857"/>
    </source>
</evidence>
<dbReference type="InterPro" id="IPR036380">
    <property type="entry name" value="Isochorismatase-like_sf"/>
</dbReference>
<dbReference type="GO" id="GO:0016787">
    <property type="term" value="F:hydrolase activity"/>
    <property type="evidence" value="ECO:0007669"/>
    <property type="project" value="UniProtKB-KW"/>
</dbReference>
<dbReference type="SUPFAM" id="SSF52499">
    <property type="entry name" value="Isochorismatase-like hydrolases"/>
    <property type="match status" value="1"/>
</dbReference>
<dbReference type="Gene3D" id="3.40.50.850">
    <property type="entry name" value="Isochorismatase-like"/>
    <property type="match status" value="1"/>
</dbReference>
<accession>A0A0P9F6G9</accession>
<organism evidence="3 4">
    <name type="scientific">Kouleothrix aurantiaca</name>
    <dbReference type="NCBI Taxonomy" id="186479"/>
    <lineage>
        <taxon>Bacteria</taxon>
        <taxon>Bacillati</taxon>
        <taxon>Chloroflexota</taxon>
        <taxon>Chloroflexia</taxon>
        <taxon>Chloroflexales</taxon>
        <taxon>Roseiflexineae</taxon>
        <taxon>Roseiflexaceae</taxon>
        <taxon>Kouleothrix</taxon>
    </lineage>
</organism>
<dbReference type="Pfam" id="PF00857">
    <property type="entry name" value="Isochorismatase"/>
    <property type="match status" value="1"/>
</dbReference>
<dbReference type="EMBL" id="LJCR01003226">
    <property type="protein sequence ID" value="KPV47798.1"/>
    <property type="molecule type" value="Genomic_DNA"/>
</dbReference>
<dbReference type="Proteomes" id="UP000050509">
    <property type="component" value="Unassembled WGS sequence"/>
</dbReference>
<sequence>ASAVPVVYVQDKDVGEGVGTPGWEIHPAVAPIAGDLVLRKAWADSFYETSLHDELAARGISRLVIAGLKSDACVFMTSTRAIALGYDVTLAADAHSTSDNHIINAQQARDYITALLEGIGAEDGFGQGQHSISVAPAAEIAL</sequence>
<gene>
    <name evidence="3" type="ORF">SE17_41505</name>
</gene>
<keyword evidence="1" id="KW-0378">Hydrolase</keyword>
<dbReference type="InterPro" id="IPR050272">
    <property type="entry name" value="Isochorismatase-like_hydrls"/>
</dbReference>
<evidence type="ECO:0000313" key="3">
    <source>
        <dbReference type="EMBL" id="KPV47798.1"/>
    </source>
</evidence>
<dbReference type="InterPro" id="IPR000868">
    <property type="entry name" value="Isochorismatase-like_dom"/>
</dbReference>
<dbReference type="PANTHER" id="PTHR43540:SF14">
    <property type="entry name" value="ISOCHORISMATASE"/>
    <property type="match status" value="1"/>
</dbReference>
<dbReference type="PANTHER" id="PTHR43540">
    <property type="entry name" value="PEROXYUREIDOACRYLATE/UREIDOACRYLATE AMIDOHYDROLASE-RELATED"/>
    <property type="match status" value="1"/>
</dbReference>
<evidence type="ECO:0000313" key="4">
    <source>
        <dbReference type="Proteomes" id="UP000050509"/>
    </source>
</evidence>
<name>A0A0P9F6G9_9CHLR</name>